<dbReference type="Gene3D" id="1.10.1370.40">
    <property type="match status" value="1"/>
</dbReference>
<dbReference type="GO" id="GO:0005829">
    <property type="term" value="C:cytosol"/>
    <property type="evidence" value="ECO:0007669"/>
    <property type="project" value="UniProtKB-ARBA"/>
</dbReference>
<dbReference type="InterPro" id="IPR024077">
    <property type="entry name" value="Neurolysin/TOP_dom2"/>
</dbReference>
<evidence type="ECO:0000256" key="9">
    <source>
        <dbReference type="RuleBase" id="RU003435"/>
    </source>
</evidence>
<keyword evidence="5 9" id="KW-0862">Zinc</keyword>
<proteinExistence type="inferred from homology"/>
<evidence type="ECO:0000256" key="2">
    <source>
        <dbReference type="ARBA" id="ARBA00022670"/>
    </source>
</evidence>
<evidence type="ECO:0000256" key="5">
    <source>
        <dbReference type="ARBA" id="ARBA00022833"/>
    </source>
</evidence>
<evidence type="ECO:0000259" key="11">
    <source>
        <dbReference type="Pfam" id="PF19310"/>
    </source>
</evidence>
<comment type="caution">
    <text evidence="12">The sequence shown here is derived from an EMBL/GenBank/DDBJ whole genome shotgun (WGS) entry which is preliminary data.</text>
</comment>
<dbReference type="InterPro" id="IPR045090">
    <property type="entry name" value="Pept_M3A_M3B"/>
</dbReference>
<dbReference type="EMBL" id="LXHC01000005">
    <property type="protein sequence ID" value="OAU97706.1"/>
    <property type="molecule type" value="Genomic_DNA"/>
</dbReference>
<feature type="domain" description="Peptidase M3A/M3B catalytic" evidence="10">
    <location>
        <begin position="243"/>
        <end position="702"/>
    </location>
</feature>
<dbReference type="GO" id="GO:0006518">
    <property type="term" value="P:peptide metabolic process"/>
    <property type="evidence" value="ECO:0007669"/>
    <property type="project" value="TreeGrafter"/>
</dbReference>
<keyword evidence="6 9" id="KW-0482">Metalloprotease</keyword>
<sequence>MPTDLLLRDTVLDPRLHLVDFDQATPDKLEQLTEQALEAATKRLDEIEAMQAVSDATKAFDIIQEFHDSGEQVERYFGVLSHLNSVASSDEIRQAHHHVLPKLSAFGTRLGQSVQLFSLYQLVEQNFDQLPKAHQSTAQKRAIEKALRSFRLSGVALEADKKAEFADIQSKLSLASAKFADNIMDATRHFVRPLRADELSGISDNGLALLKSAAQTYRAAHPDAKLETDYVATLDIPMYLAVMQFADDRALREALYHAYNTRASDQSPDTTKFDNAQIMVDIINLRTQKAKLLSMQDYSELSLATKMAHDSDEVEQFLLALSQAAKPQAHAEYQELKEYAQSLGLDELKPWDVAYVSEKIRQAKFSLTTDELRPYFPLPVVLEGLFEICHRLFGINLSIAEPSSYSAWHPDVLFCLIHDADSGELLGGLYLDLFARAGKQGGAWLDDFQKRQVKGDEVRLPVGFIVGNFAPPMNDKPSLLSFDEANTLFHEFGHALHHLLTTVDVADVAGISGVEWDAVELPSQFMENFAITDEGLRLISRHVDTGEPLPSDKKEALIAAKNFQTGLQTLRQMEFGLFDLRLHTAKMLNFGQVTYPDILSVADTVRDEVALVIPPKYQRFANGFSHIFAGGYASGYYSYIWAEVLSADAFGKFEEDGVFNPTTGRAFRDEILARGSARDAQDNYVAFRGRKATQDALLRHRGLISQGS</sequence>
<evidence type="ECO:0000256" key="4">
    <source>
        <dbReference type="ARBA" id="ARBA00022801"/>
    </source>
</evidence>
<gene>
    <name evidence="12" type="ORF">AO384_0392</name>
</gene>
<keyword evidence="4 9" id="KW-0378">Hydrolase</keyword>
<dbReference type="PANTHER" id="PTHR11804:SF84">
    <property type="entry name" value="SACCHAROLYSIN"/>
    <property type="match status" value="1"/>
</dbReference>
<comment type="similarity">
    <text evidence="1 9">Belongs to the peptidase M3 family.</text>
</comment>
<dbReference type="EC" id="3.4.24.70" evidence="8"/>
<dbReference type="Pfam" id="PF19310">
    <property type="entry name" value="TOP_N"/>
    <property type="match status" value="1"/>
</dbReference>
<dbReference type="InterPro" id="IPR001567">
    <property type="entry name" value="Pept_M3A_M3B_dom"/>
</dbReference>
<dbReference type="RefSeq" id="WP_064610855.1">
    <property type="nucleotide sequence ID" value="NZ_LXHB01000058.1"/>
</dbReference>
<evidence type="ECO:0000256" key="1">
    <source>
        <dbReference type="ARBA" id="ARBA00006040"/>
    </source>
</evidence>
<name>A0A198UMX2_MORCA</name>
<dbReference type="PATRIC" id="fig|480.237.peg.550"/>
<dbReference type="InterPro" id="IPR034005">
    <property type="entry name" value="M3A_DCP"/>
</dbReference>
<dbReference type="GO" id="GO:0006508">
    <property type="term" value="P:proteolysis"/>
    <property type="evidence" value="ECO:0007669"/>
    <property type="project" value="UniProtKB-KW"/>
</dbReference>
<evidence type="ECO:0000256" key="6">
    <source>
        <dbReference type="ARBA" id="ARBA00023049"/>
    </source>
</evidence>
<keyword evidence="13" id="KW-1185">Reference proteome</keyword>
<dbReference type="InterPro" id="IPR045666">
    <property type="entry name" value="OpdA_N"/>
</dbReference>
<dbReference type="SUPFAM" id="SSF55486">
    <property type="entry name" value="Metalloproteases ('zincins'), catalytic domain"/>
    <property type="match status" value="1"/>
</dbReference>
<dbReference type="Gene3D" id="1.10.1370.10">
    <property type="entry name" value="Neurolysin, domain 3"/>
    <property type="match status" value="1"/>
</dbReference>
<dbReference type="Proteomes" id="UP000078228">
    <property type="component" value="Unassembled WGS sequence"/>
</dbReference>
<dbReference type="Gene3D" id="3.40.390.10">
    <property type="entry name" value="Collagenase (Catalytic Domain)"/>
    <property type="match status" value="1"/>
</dbReference>
<comment type="catalytic activity">
    <reaction evidence="7">
        <text>Hydrolysis of oligopeptides, with broad specificity. Gly or Ala commonly occur as P1 or P1' residues, but more distant residues are also important, as is shown by the fact that Z-Gly-Pro-Gly-|-Gly-Pro-Ala is cleaved, but not Z-(Gly)(5).</text>
        <dbReference type="EC" id="3.4.24.70"/>
    </reaction>
</comment>
<reference evidence="12 13" key="1">
    <citation type="journal article" date="2016" name="Genome Biol. Evol.">
        <title>Comparative Genomic Analyses of the Moraxella catarrhalis Serosensitive and Seroresistant Lineages Demonstrate Their Independent Evolution.</title>
        <authorList>
            <person name="Earl J.P."/>
            <person name="de Vries S.P."/>
            <person name="Ahmed A."/>
            <person name="Powell E."/>
            <person name="Schultz M.P."/>
            <person name="Hermans P.W."/>
            <person name="Hill D.J."/>
            <person name="Zhou Z."/>
            <person name="Constantinidou C.I."/>
            <person name="Hu F.Z."/>
            <person name="Bootsma H.J."/>
            <person name="Ehrlich G.D."/>
        </authorList>
    </citation>
    <scope>NUCLEOTIDE SEQUENCE [LARGE SCALE GENOMIC DNA]</scope>
    <source>
        <strain evidence="12 13">Z7542</strain>
    </source>
</reference>
<evidence type="ECO:0000256" key="8">
    <source>
        <dbReference type="ARBA" id="ARBA00026100"/>
    </source>
</evidence>
<organism evidence="12 13">
    <name type="scientific">Moraxella catarrhalis</name>
    <name type="common">Branhamella catarrhalis</name>
    <dbReference type="NCBI Taxonomy" id="480"/>
    <lineage>
        <taxon>Bacteria</taxon>
        <taxon>Pseudomonadati</taxon>
        <taxon>Pseudomonadota</taxon>
        <taxon>Gammaproteobacteria</taxon>
        <taxon>Moraxellales</taxon>
        <taxon>Moraxellaceae</taxon>
        <taxon>Moraxella</taxon>
    </lineage>
</organism>
<dbReference type="OrthoDB" id="9773538at2"/>
<dbReference type="CDD" id="cd06456">
    <property type="entry name" value="M3A_DCP"/>
    <property type="match status" value="1"/>
</dbReference>
<protein>
    <recommendedName>
        <fullName evidence="8">oligopeptidase A</fullName>
        <ecNumber evidence="8">3.4.24.70</ecNumber>
    </recommendedName>
</protein>
<accession>A0A198UMX2</accession>
<dbReference type="PANTHER" id="PTHR11804">
    <property type="entry name" value="PROTEASE M3 THIMET OLIGOPEPTIDASE-RELATED"/>
    <property type="match status" value="1"/>
</dbReference>
<comment type="cofactor">
    <cofactor evidence="9">
        <name>Zn(2+)</name>
        <dbReference type="ChEBI" id="CHEBI:29105"/>
    </cofactor>
    <text evidence="9">Binds 1 zinc ion.</text>
</comment>
<evidence type="ECO:0000313" key="13">
    <source>
        <dbReference type="Proteomes" id="UP000078228"/>
    </source>
</evidence>
<dbReference type="GO" id="GO:0004222">
    <property type="term" value="F:metalloendopeptidase activity"/>
    <property type="evidence" value="ECO:0007669"/>
    <property type="project" value="UniProtKB-EC"/>
</dbReference>
<feature type="domain" description="Oligopeptidase A N-terminal" evidence="11">
    <location>
        <begin position="37"/>
        <end position="162"/>
    </location>
</feature>
<evidence type="ECO:0000259" key="10">
    <source>
        <dbReference type="Pfam" id="PF01432"/>
    </source>
</evidence>
<keyword evidence="2 9" id="KW-0645">Protease</keyword>
<dbReference type="Pfam" id="PF01432">
    <property type="entry name" value="Peptidase_M3"/>
    <property type="match status" value="1"/>
</dbReference>
<dbReference type="FunFam" id="3.40.390.10:FF:000009">
    <property type="entry name" value="Oligopeptidase A"/>
    <property type="match status" value="1"/>
</dbReference>
<dbReference type="GO" id="GO:0046872">
    <property type="term" value="F:metal ion binding"/>
    <property type="evidence" value="ECO:0007669"/>
    <property type="project" value="UniProtKB-UniRule"/>
</dbReference>
<evidence type="ECO:0000313" key="12">
    <source>
        <dbReference type="EMBL" id="OAU97706.1"/>
    </source>
</evidence>
<evidence type="ECO:0000256" key="7">
    <source>
        <dbReference type="ARBA" id="ARBA00024603"/>
    </source>
</evidence>
<dbReference type="InterPro" id="IPR024079">
    <property type="entry name" value="MetalloPept_cat_dom_sf"/>
</dbReference>
<keyword evidence="3 9" id="KW-0479">Metal-binding</keyword>
<dbReference type="AlphaFoldDB" id="A0A198UMX2"/>
<evidence type="ECO:0000256" key="3">
    <source>
        <dbReference type="ARBA" id="ARBA00022723"/>
    </source>
</evidence>